<evidence type="ECO:0000313" key="1">
    <source>
        <dbReference type="EMBL" id="MBB3665221.1"/>
    </source>
</evidence>
<gene>
    <name evidence="1" type="ORF">FB384_004174</name>
</gene>
<keyword evidence="2" id="KW-1185">Reference proteome</keyword>
<organism evidence="1 2">
    <name type="scientific">Prauserella sediminis</name>
    <dbReference type="NCBI Taxonomy" id="577680"/>
    <lineage>
        <taxon>Bacteria</taxon>
        <taxon>Bacillati</taxon>
        <taxon>Actinomycetota</taxon>
        <taxon>Actinomycetes</taxon>
        <taxon>Pseudonocardiales</taxon>
        <taxon>Pseudonocardiaceae</taxon>
        <taxon>Prauserella</taxon>
        <taxon>Prauserella salsuginis group</taxon>
    </lineage>
</organism>
<evidence type="ECO:0000313" key="2">
    <source>
        <dbReference type="Proteomes" id="UP000564573"/>
    </source>
</evidence>
<dbReference type="AlphaFoldDB" id="A0A839XR64"/>
<accession>A0A839XR64</accession>
<comment type="caution">
    <text evidence="1">The sequence shown here is derived from an EMBL/GenBank/DDBJ whole genome shotgun (WGS) entry which is preliminary data.</text>
</comment>
<protein>
    <recommendedName>
        <fullName evidence="3">Immunity protein Imm1</fullName>
    </recommendedName>
</protein>
<dbReference type="EMBL" id="JACIBS010000003">
    <property type="protein sequence ID" value="MBB3665221.1"/>
    <property type="molecule type" value="Genomic_DNA"/>
</dbReference>
<sequence length="158" mass="16993">MTLQAQYWVHEPGQPPVEKVAELTTSGEVRAFVAVLVEDTVSDAILTHTARPRVDTAIPDDDAPSGYLTVPDHAVIAGIHGDRGALSYRGNDGHGPEPIHLYSHGDGPERPVLYETDEFPPNCEIPASAVTEALIEFLDTGQRPLNVAWQSETASVSS</sequence>
<reference evidence="1 2" key="1">
    <citation type="submission" date="2020-08" db="EMBL/GenBank/DDBJ databases">
        <title>Sequencing the genomes of 1000 actinobacteria strains.</title>
        <authorList>
            <person name="Klenk H.-P."/>
        </authorList>
    </citation>
    <scope>NUCLEOTIDE SEQUENCE [LARGE SCALE GENOMIC DNA]</scope>
    <source>
        <strain evidence="1 2">DSM 45267</strain>
    </source>
</reference>
<dbReference type="Pfam" id="PF14430">
    <property type="entry name" value="Imm1"/>
    <property type="match status" value="1"/>
</dbReference>
<dbReference type="InterPro" id="IPR025680">
    <property type="entry name" value="DddI"/>
</dbReference>
<proteinExistence type="predicted"/>
<dbReference type="Proteomes" id="UP000564573">
    <property type="component" value="Unassembled WGS sequence"/>
</dbReference>
<dbReference type="RefSeq" id="WP_183786451.1">
    <property type="nucleotide sequence ID" value="NZ_JACIBS010000003.1"/>
</dbReference>
<name>A0A839XR64_9PSEU</name>
<evidence type="ECO:0008006" key="3">
    <source>
        <dbReference type="Google" id="ProtNLM"/>
    </source>
</evidence>